<reference evidence="2" key="1">
    <citation type="submission" date="2023-02" db="EMBL/GenBank/DDBJ databases">
        <title>Kitasatospora phosalacinea NBRC 14627.</title>
        <authorList>
            <person name="Ichikawa N."/>
            <person name="Sato H."/>
            <person name="Tonouchi N."/>
        </authorList>
    </citation>
    <scope>NUCLEOTIDE SEQUENCE</scope>
    <source>
        <strain evidence="2">NBRC 14627</strain>
    </source>
</reference>
<protein>
    <recommendedName>
        <fullName evidence="1">N-acetyltransferase domain-containing protein</fullName>
    </recommendedName>
</protein>
<evidence type="ECO:0000313" key="3">
    <source>
        <dbReference type="Proteomes" id="UP001165041"/>
    </source>
</evidence>
<gene>
    <name evidence="2" type="ORF">Kpho02_61570</name>
</gene>
<proteinExistence type="predicted"/>
<dbReference type="Proteomes" id="UP001165041">
    <property type="component" value="Unassembled WGS sequence"/>
</dbReference>
<evidence type="ECO:0000259" key="1">
    <source>
        <dbReference type="PROSITE" id="PS51186"/>
    </source>
</evidence>
<dbReference type="InterPro" id="IPR016181">
    <property type="entry name" value="Acyl_CoA_acyltransferase"/>
</dbReference>
<dbReference type="RefSeq" id="WP_285739480.1">
    <property type="nucleotide sequence ID" value="NZ_BSSA01000029.1"/>
</dbReference>
<comment type="caution">
    <text evidence="2">The sequence shown here is derived from an EMBL/GenBank/DDBJ whole genome shotgun (WGS) entry which is preliminary data.</text>
</comment>
<dbReference type="EMBL" id="BSSA01000029">
    <property type="protein sequence ID" value="GLW73859.1"/>
    <property type="molecule type" value="Genomic_DNA"/>
</dbReference>
<accession>A0A9W6QCY1</accession>
<organism evidence="2 3">
    <name type="scientific">Kitasatospora phosalacinea</name>
    <dbReference type="NCBI Taxonomy" id="2065"/>
    <lineage>
        <taxon>Bacteria</taxon>
        <taxon>Bacillati</taxon>
        <taxon>Actinomycetota</taxon>
        <taxon>Actinomycetes</taxon>
        <taxon>Kitasatosporales</taxon>
        <taxon>Streptomycetaceae</taxon>
        <taxon>Kitasatospora</taxon>
    </lineage>
</organism>
<dbReference type="SUPFAM" id="SSF55729">
    <property type="entry name" value="Acyl-CoA N-acyltransferases (Nat)"/>
    <property type="match status" value="1"/>
</dbReference>
<dbReference type="InterPro" id="IPR027365">
    <property type="entry name" value="GNAT_acetyltra_YdfB-like"/>
</dbReference>
<evidence type="ECO:0000313" key="2">
    <source>
        <dbReference type="EMBL" id="GLW73859.1"/>
    </source>
</evidence>
<dbReference type="PROSITE" id="PS51186">
    <property type="entry name" value="GNAT"/>
    <property type="match status" value="1"/>
</dbReference>
<name>A0A9W6QCY1_9ACTN</name>
<feature type="domain" description="N-acetyltransferase" evidence="1">
    <location>
        <begin position="116"/>
        <end position="239"/>
    </location>
</feature>
<dbReference type="Pfam" id="PF12746">
    <property type="entry name" value="GNAT_acetyltran"/>
    <property type="match status" value="1"/>
</dbReference>
<dbReference type="InterPro" id="IPR000182">
    <property type="entry name" value="GNAT_dom"/>
</dbReference>
<dbReference type="GO" id="GO:0016747">
    <property type="term" value="F:acyltransferase activity, transferring groups other than amino-acyl groups"/>
    <property type="evidence" value="ECO:0007669"/>
    <property type="project" value="InterPro"/>
</dbReference>
<dbReference type="AlphaFoldDB" id="A0A9W6QCY1"/>
<sequence>MTDDSLLRRAADLWEGLAAGSAAFPAPGAAAVVVSPRSGLCPPGWVGLLTLGGAVLATAPDARRVDLLRTALRSRPEAARDTALLRAALPVGRILGPAALTYLAPDALEPAAPAPGAVRRLPPHHPALRELAAGVTEEERDEADLGDITSPAFAVLCGERVLAACGYRTWPYRTAQFSVLTAPDARGRGLARTAAAAAAAHALAAGLLPQWRARVPASRRIAARLGFRELGTQLSVELP</sequence>
<dbReference type="Gene3D" id="3.40.630.30">
    <property type="match status" value="1"/>
</dbReference>